<dbReference type="Gene3D" id="3.30.830.10">
    <property type="entry name" value="Metalloenzyme, LuxS/M16 peptidase-like"/>
    <property type="match status" value="1"/>
</dbReference>
<feature type="domain" description="Peptidase M16 C-terminal" evidence="1">
    <location>
        <begin position="58"/>
        <end position="176"/>
    </location>
</feature>
<dbReference type="InterPro" id="IPR007863">
    <property type="entry name" value="Peptidase_M16_C"/>
</dbReference>
<organism evidence="2 3">
    <name type="scientific">Meloidogyne floridensis</name>
    <dbReference type="NCBI Taxonomy" id="298350"/>
    <lineage>
        <taxon>Eukaryota</taxon>
        <taxon>Metazoa</taxon>
        <taxon>Ecdysozoa</taxon>
        <taxon>Nematoda</taxon>
        <taxon>Chromadorea</taxon>
        <taxon>Rhabditida</taxon>
        <taxon>Tylenchina</taxon>
        <taxon>Tylenchomorpha</taxon>
        <taxon>Tylenchoidea</taxon>
        <taxon>Meloidogynidae</taxon>
        <taxon>Meloidogyninae</taxon>
        <taxon>Meloidogyne</taxon>
    </lineage>
</organism>
<dbReference type="Proteomes" id="UP000887560">
    <property type="component" value="Unplaced"/>
</dbReference>
<dbReference type="GO" id="GO:0046872">
    <property type="term" value="F:metal ion binding"/>
    <property type="evidence" value="ECO:0007669"/>
    <property type="project" value="InterPro"/>
</dbReference>
<dbReference type="AlphaFoldDB" id="A0A915NE39"/>
<evidence type="ECO:0000259" key="1">
    <source>
        <dbReference type="Pfam" id="PF05193"/>
    </source>
</evidence>
<dbReference type="PANTHER" id="PTHR43016">
    <property type="entry name" value="PRESEQUENCE PROTEASE"/>
    <property type="match status" value="1"/>
</dbReference>
<dbReference type="InterPro" id="IPR011249">
    <property type="entry name" value="Metalloenz_LuxS/M16"/>
</dbReference>
<dbReference type="SUPFAM" id="SSF63411">
    <property type="entry name" value="LuxS/MPP-like metallohydrolase"/>
    <property type="match status" value="1"/>
</dbReference>
<name>A0A915NE39_9BILA</name>
<dbReference type="PANTHER" id="PTHR43016:SF16">
    <property type="entry name" value="METALLOPROTEASE, PUTATIVE (AFU_ORTHOLOGUE AFUA_4G07610)-RELATED"/>
    <property type="match status" value="1"/>
</dbReference>
<accession>A0A915NE39</accession>
<dbReference type="WBParaSite" id="scf7180000417594.g1469">
    <property type="protein sequence ID" value="scf7180000417594.g1469"/>
    <property type="gene ID" value="scf7180000417594.g1469"/>
</dbReference>
<proteinExistence type="predicted"/>
<keyword evidence="2" id="KW-1185">Reference proteome</keyword>
<reference evidence="3" key="1">
    <citation type="submission" date="2022-11" db="UniProtKB">
        <authorList>
            <consortium name="WormBaseParasite"/>
        </authorList>
    </citation>
    <scope>IDENTIFICATION</scope>
</reference>
<evidence type="ECO:0000313" key="3">
    <source>
        <dbReference type="WBParaSite" id="scf7180000417594.g1469"/>
    </source>
</evidence>
<sequence>MEFIEQYHCEVIAKFYDVSSCKVSSYVSGSSSYYGKINEDDKLRLINKRVEEALAEYNSVIVITGNILHAEVLDVFTKAEQKYIKRNPQKFLRPFTNYTVPNIEKQVHEESVPADDNSIGFIEIAWVGGKNNDIYKNIAFPVLMDYLCKIYGSPLYKYFVETNICSSISMEFIEQYHCEVIAKFHDVGSCKGSCYVRGIIIENHKCEFRQNIEENPHTIMTDVMIIGSFELNSQEIEFKNRIQKVSNGVVV</sequence>
<evidence type="ECO:0000313" key="2">
    <source>
        <dbReference type="Proteomes" id="UP000887560"/>
    </source>
</evidence>
<dbReference type="Pfam" id="PF05193">
    <property type="entry name" value="Peptidase_M16_C"/>
    <property type="match status" value="1"/>
</dbReference>
<protein>
    <recommendedName>
        <fullName evidence="1">Peptidase M16 C-terminal domain-containing protein</fullName>
    </recommendedName>
</protein>